<sequence length="87" mass="9922">MEGMIVEDSVRLALLQMKRDPEFSSYVDQCIQLLQRQKVIRVGTQLESILGCAPTGGLPLATIWRESFQSQTTQPQWLRARQLARGF</sequence>
<dbReference type="AlphaFoldDB" id="A0A6H1ZNR2"/>
<proteinExistence type="predicted"/>
<organism evidence="1">
    <name type="scientific">viral metagenome</name>
    <dbReference type="NCBI Taxonomy" id="1070528"/>
    <lineage>
        <taxon>unclassified sequences</taxon>
        <taxon>metagenomes</taxon>
        <taxon>organismal metagenomes</taxon>
    </lineage>
</organism>
<evidence type="ECO:0000313" key="1">
    <source>
        <dbReference type="EMBL" id="QJA49204.1"/>
    </source>
</evidence>
<name>A0A6H1ZNR2_9ZZZZ</name>
<protein>
    <submittedName>
        <fullName evidence="1">Uncharacterized protein</fullName>
    </submittedName>
</protein>
<dbReference type="EMBL" id="MT144124">
    <property type="protein sequence ID" value="QJA49204.1"/>
    <property type="molecule type" value="Genomic_DNA"/>
</dbReference>
<gene>
    <name evidence="1" type="ORF">TM448A01266_0003</name>
</gene>
<reference evidence="1" key="1">
    <citation type="submission" date="2020-03" db="EMBL/GenBank/DDBJ databases">
        <title>The deep terrestrial virosphere.</title>
        <authorList>
            <person name="Holmfeldt K."/>
            <person name="Nilsson E."/>
            <person name="Simone D."/>
            <person name="Lopez-Fernandez M."/>
            <person name="Wu X."/>
            <person name="de Brujin I."/>
            <person name="Lundin D."/>
            <person name="Andersson A."/>
            <person name="Bertilsson S."/>
            <person name="Dopson M."/>
        </authorList>
    </citation>
    <scope>NUCLEOTIDE SEQUENCE</scope>
    <source>
        <strain evidence="1">TM448A01266</strain>
    </source>
</reference>
<accession>A0A6H1ZNR2</accession>